<comment type="similarity">
    <text evidence="1">Belongs to the protein phosphatase inhibitor 1 family.</text>
</comment>
<gene>
    <name evidence="12" type="primary">PPP1R1A</name>
</gene>
<evidence type="ECO:0000256" key="3">
    <source>
        <dbReference type="ARBA" id="ARBA00022600"/>
    </source>
</evidence>
<name>A0A8C0SYS5_CANLF</name>
<evidence type="ECO:0000256" key="8">
    <source>
        <dbReference type="ARBA" id="ARBA00038671"/>
    </source>
</evidence>
<evidence type="ECO:0000256" key="11">
    <source>
        <dbReference type="SAM" id="MobiDB-lite"/>
    </source>
</evidence>
<dbReference type="GO" id="GO:0005977">
    <property type="term" value="P:glycogen metabolic process"/>
    <property type="evidence" value="ECO:0007669"/>
    <property type="project" value="UniProtKB-KW"/>
</dbReference>
<comment type="subunit">
    <text evidence="8">Interacts with PPP1R15A.</text>
</comment>
<dbReference type="GO" id="GO:0007165">
    <property type="term" value="P:signal transduction"/>
    <property type="evidence" value="ECO:0007669"/>
    <property type="project" value="InterPro"/>
</dbReference>
<evidence type="ECO:0000256" key="6">
    <source>
        <dbReference type="ARBA" id="ARBA00023277"/>
    </source>
</evidence>
<feature type="region of interest" description="Disordered" evidence="11">
    <location>
        <begin position="296"/>
        <end position="334"/>
    </location>
</feature>
<dbReference type="PANTHER" id="PTHR15417">
    <property type="entry name" value="PROTEIN PHOSPHATASE INHIBITOR AND DOPAMINE- AND CAMP-REGULATED NEURONAL PHOSPHOPROTEIN"/>
    <property type="match status" value="1"/>
</dbReference>
<dbReference type="Proteomes" id="UP000694542">
    <property type="component" value="Chromosome 27"/>
</dbReference>
<sequence>MSWGIQLHPCACTLTPAPSHLQSHPCAFTPAPAPSHLHLHPCAFTPAPSRLHLHIYTCTLTPAPARLRLHPCAFIPAPSPPAPAPPAPSPLHPHVCTFTSTPAPSHLHLHPHTCTCTPAPSPLCLHTCTFTPAPAPLRLHTCLPHVAPRGSRGLRGALHRCQATDCSRLSWGQGAGTLRDEACALLPGGFCPLVGMDGRTAARDRCLRADAAAETESWGHAGAERGRVGPSGAPGDRDGPSISGPDGRASAGAFSRCVQQEPGSRCPAAPGGASTPSHALDLFPQIRRRRPTPATLVLTSDQSSPEIDEDRIPNPLLKSTLSMSPRQRKKVTRTTPTMKELQMMVEHHLGQQQQGDEPEGAAGSSGPREPCPPGIPDAEAACRPGAGKAAGPAEPTREAQERGREKPGSEEPTAHIPPPASQGAKPQV</sequence>
<evidence type="ECO:0000313" key="12">
    <source>
        <dbReference type="Ensembl" id="ENSCAFP00040029048.1"/>
    </source>
</evidence>
<feature type="region of interest" description="Disordered" evidence="11">
    <location>
        <begin position="348"/>
        <end position="428"/>
    </location>
</feature>
<dbReference type="Pfam" id="PF05395">
    <property type="entry name" value="DARPP-32"/>
    <property type="match status" value="1"/>
</dbReference>
<organism evidence="12 13">
    <name type="scientific">Canis lupus familiaris</name>
    <name type="common">Dog</name>
    <name type="synonym">Canis familiaris</name>
    <dbReference type="NCBI Taxonomy" id="9615"/>
    <lineage>
        <taxon>Eukaryota</taxon>
        <taxon>Metazoa</taxon>
        <taxon>Chordata</taxon>
        <taxon>Craniata</taxon>
        <taxon>Vertebrata</taxon>
        <taxon>Euteleostomi</taxon>
        <taxon>Mammalia</taxon>
        <taxon>Eutheria</taxon>
        <taxon>Laurasiatheria</taxon>
        <taxon>Carnivora</taxon>
        <taxon>Caniformia</taxon>
        <taxon>Canidae</taxon>
        <taxon>Canis</taxon>
    </lineage>
</organism>
<dbReference type="Ensembl" id="ENSCAFT00040033375.1">
    <property type="protein sequence ID" value="ENSCAFP00040029048.1"/>
    <property type="gene ID" value="ENSCAFG00040018042.1"/>
</dbReference>
<dbReference type="InterPro" id="IPR008466">
    <property type="entry name" value="PPP1R1A/B/C"/>
</dbReference>
<dbReference type="AlphaFoldDB" id="A0A8C0SYS5"/>
<evidence type="ECO:0000256" key="10">
    <source>
        <dbReference type="ARBA" id="ARBA00042082"/>
    </source>
</evidence>
<evidence type="ECO:0000256" key="9">
    <source>
        <dbReference type="ARBA" id="ARBA00040692"/>
    </source>
</evidence>
<feature type="region of interest" description="Disordered" evidence="11">
    <location>
        <begin position="213"/>
        <end position="279"/>
    </location>
</feature>
<keyword evidence="5" id="KW-0650">Protein phosphatase inhibitor</keyword>
<evidence type="ECO:0000256" key="2">
    <source>
        <dbReference type="ARBA" id="ARBA00022553"/>
    </source>
</evidence>
<evidence type="ECO:0000313" key="13">
    <source>
        <dbReference type="Proteomes" id="UP000694542"/>
    </source>
</evidence>
<evidence type="ECO:0000256" key="1">
    <source>
        <dbReference type="ARBA" id="ARBA00007775"/>
    </source>
</evidence>
<keyword evidence="2" id="KW-0597">Phosphoprotein</keyword>
<reference evidence="12" key="1">
    <citation type="submission" date="2018-10" db="EMBL/GenBank/DDBJ databases">
        <title>De novo assembly of a Great Dane genome.</title>
        <authorList>
            <person name="Kidd J.M."/>
            <person name="Pendleton A.L."/>
            <person name="Shen F."/>
            <person name="Emery S."/>
        </authorList>
    </citation>
    <scope>NUCLEOTIDE SEQUENCE [LARGE SCALE GENOMIC DNA]</scope>
    <source>
        <strain evidence="12">Great Dane</strain>
    </source>
</reference>
<comment type="function">
    <text evidence="7">Inhibitor of protein-phosphatase 1. This protein may be important in hormonal control of glycogen metabolism. Hormones that elevate intracellular cAMP increase I-1 activity in many tissues. I-1 activation may impose cAMP control over proteins that are not directly phosphorylated by PKA. Following a rise in intracellular calcium, I-1 is inactivated by calcineurin (or PP2B). Does not inhibit type-2 phosphatases.</text>
</comment>
<accession>A0A8C0SYS5</accession>
<feature type="compositionally biased region" description="Low complexity" evidence="11">
    <location>
        <begin position="378"/>
        <end position="394"/>
    </location>
</feature>
<dbReference type="OrthoDB" id="9940275at2759"/>
<proteinExistence type="inferred from homology"/>
<keyword evidence="3" id="KW-0321">Glycogen metabolism</keyword>
<keyword evidence="4" id="KW-0007">Acetylation</keyword>
<evidence type="ECO:0000256" key="7">
    <source>
        <dbReference type="ARBA" id="ARBA00037661"/>
    </source>
</evidence>
<evidence type="ECO:0000256" key="4">
    <source>
        <dbReference type="ARBA" id="ARBA00022990"/>
    </source>
</evidence>
<reference evidence="12" key="2">
    <citation type="submission" date="2025-08" db="UniProtKB">
        <authorList>
            <consortium name="Ensembl"/>
        </authorList>
    </citation>
    <scope>IDENTIFICATION</scope>
</reference>
<dbReference type="PANTHER" id="PTHR15417:SF4">
    <property type="entry name" value="PROTEIN PHOSPHATASE 1 REGULATORY SUBUNIT 1A"/>
    <property type="match status" value="1"/>
</dbReference>
<dbReference type="GO" id="GO:0004864">
    <property type="term" value="F:protein phosphatase inhibitor activity"/>
    <property type="evidence" value="ECO:0007669"/>
    <property type="project" value="UniProtKB-KW"/>
</dbReference>
<protein>
    <recommendedName>
        <fullName evidence="9">Protein phosphatase 1 regulatory subunit 1A</fullName>
    </recommendedName>
    <alternativeName>
        <fullName evidence="10">Protein phosphatase inhibitor 1</fullName>
    </alternativeName>
</protein>
<feature type="compositionally biased region" description="Basic and acidic residues" evidence="11">
    <location>
        <begin position="395"/>
        <end position="413"/>
    </location>
</feature>
<evidence type="ECO:0000256" key="5">
    <source>
        <dbReference type="ARBA" id="ARBA00023272"/>
    </source>
</evidence>
<keyword evidence="6" id="KW-0119">Carbohydrate metabolism</keyword>